<name>A0A392RXH9_9FABA</name>
<comment type="caution">
    <text evidence="2">The sequence shown here is derived from an EMBL/GenBank/DDBJ whole genome shotgun (WGS) entry which is preliminary data.</text>
</comment>
<organism evidence="2 3">
    <name type="scientific">Trifolium medium</name>
    <dbReference type="NCBI Taxonomy" id="97028"/>
    <lineage>
        <taxon>Eukaryota</taxon>
        <taxon>Viridiplantae</taxon>
        <taxon>Streptophyta</taxon>
        <taxon>Embryophyta</taxon>
        <taxon>Tracheophyta</taxon>
        <taxon>Spermatophyta</taxon>
        <taxon>Magnoliopsida</taxon>
        <taxon>eudicotyledons</taxon>
        <taxon>Gunneridae</taxon>
        <taxon>Pentapetalae</taxon>
        <taxon>rosids</taxon>
        <taxon>fabids</taxon>
        <taxon>Fabales</taxon>
        <taxon>Fabaceae</taxon>
        <taxon>Papilionoideae</taxon>
        <taxon>50 kb inversion clade</taxon>
        <taxon>NPAAA clade</taxon>
        <taxon>Hologalegina</taxon>
        <taxon>IRL clade</taxon>
        <taxon>Trifolieae</taxon>
        <taxon>Trifolium</taxon>
    </lineage>
</organism>
<dbReference type="EMBL" id="LXQA010287721">
    <property type="protein sequence ID" value="MCI41089.1"/>
    <property type="molecule type" value="Genomic_DNA"/>
</dbReference>
<protein>
    <submittedName>
        <fullName evidence="2">Uncharacterized protein</fullName>
    </submittedName>
</protein>
<sequence length="38" mass="4408">MWMPWNGLDITKLPQDPLWEVPDPEWSTSDPVGVQADR</sequence>
<evidence type="ECO:0000313" key="2">
    <source>
        <dbReference type="EMBL" id="MCI41089.1"/>
    </source>
</evidence>
<reference evidence="2 3" key="1">
    <citation type="journal article" date="2018" name="Front. Plant Sci.">
        <title>Red Clover (Trifolium pratense) and Zigzag Clover (T. medium) - A Picture of Genomic Similarities and Differences.</title>
        <authorList>
            <person name="Dluhosova J."/>
            <person name="Istvanek J."/>
            <person name="Nedelnik J."/>
            <person name="Repkova J."/>
        </authorList>
    </citation>
    <scope>NUCLEOTIDE SEQUENCE [LARGE SCALE GENOMIC DNA]</scope>
    <source>
        <strain evidence="3">cv. 10/8</strain>
        <tissue evidence="2">Leaf</tissue>
    </source>
</reference>
<dbReference type="AlphaFoldDB" id="A0A392RXH9"/>
<dbReference type="Proteomes" id="UP000265520">
    <property type="component" value="Unassembled WGS sequence"/>
</dbReference>
<proteinExistence type="predicted"/>
<keyword evidence="3" id="KW-1185">Reference proteome</keyword>
<feature type="region of interest" description="Disordered" evidence="1">
    <location>
        <begin position="13"/>
        <end position="38"/>
    </location>
</feature>
<evidence type="ECO:0000256" key="1">
    <source>
        <dbReference type="SAM" id="MobiDB-lite"/>
    </source>
</evidence>
<accession>A0A392RXH9</accession>
<feature type="non-terminal residue" evidence="2">
    <location>
        <position position="38"/>
    </location>
</feature>
<evidence type="ECO:0000313" key="3">
    <source>
        <dbReference type="Proteomes" id="UP000265520"/>
    </source>
</evidence>